<dbReference type="CDD" id="cd02897">
    <property type="entry name" value="A2M_2"/>
    <property type="match status" value="1"/>
</dbReference>
<dbReference type="FunFam" id="2.60.40.1930:FF:000001">
    <property type="entry name" value="CD109 isoform 3"/>
    <property type="match status" value="1"/>
</dbReference>
<feature type="signal peptide" evidence="9">
    <location>
        <begin position="1"/>
        <end position="17"/>
    </location>
</feature>
<dbReference type="InterPro" id="IPR014756">
    <property type="entry name" value="Ig_E-set"/>
</dbReference>
<comment type="subcellular location">
    <subcellularLocation>
        <location evidence="1">Secreted</location>
    </subcellularLocation>
</comment>
<keyword evidence="4" id="KW-0646">Protease inhibitor</keyword>
<dbReference type="InterPro" id="IPR041813">
    <property type="entry name" value="A2M_TED"/>
</dbReference>
<evidence type="ECO:0000259" key="11">
    <source>
        <dbReference type="SMART" id="SM01360"/>
    </source>
</evidence>
<dbReference type="GO" id="GO:0004867">
    <property type="term" value="F:serine-type endopeptidase inhibitor activity"/>
    <property type="evidence" value="ECO:0007669"/>
    <property type="project" value="UniProtKB-KW"/>
</dbReference>
<evidence type="ECO:0000256" key="6">
    <source>
        <dbReference type="ARBA" id="ARBA00022900"/>
    </source>
</evidence>
<keyword evidence="14" id="KW-1185">Reference proteome</keyword>
<evidence type="ECO:0000256" key="4">
    <source>
        <dbReference type="ARBA" id="ARBA00022690"/>
    </source>
</evidence>
<dbReference type="InterPro" id="IPR008930">
    <property type="entry name" value="Terpenoid_cyclase/PrenylTrfase"/>
</dbReference>
<dbReference type="InterPro" id="IPR041555">
    <property type="entry name" value="MG3"/>
</dbReference>
<dbReference type="Gene3D" id="2.60.40.10">
    <property type="entry name" value="Immunoglobulins"/>
    <property type="match status" value="2"/>
</dbReference>
<evidence type="ECO:0000256" key="9">
    <source>
        <dbReference type="SAM" id="SignalP"/>
    </source>
</evidence>
<name>A0A151NFL2_ALLMI</name>
<dbReference type="SMART" id="SM01359">
    <property type="entry name" value="A2M_N_2"/>
    <property type="match status" value="1"/>
</dbReference>
<dbReference type="InterPro" id="IPR011626">
    <property type="entry name" value="Alpha-macroglobulin_TED"/>
</dbReference>
<evidence type="ECO:0000256" key="2">
    <source>
        <dbReference type="ARBA" id="ARBA00010952"/>
    </source>
</evidence>
<dbReference type="InterPro" id="IPR001599">
    <property type="entry name" value="Macroglobln_a2"/>
</dbReference>
<feature type="domain" description="Alpha-2-macroglobulin bait region" evidence="10">
    <location>
        <begin position="447"/>
        <end position="595"/>
    </location>
</feature>
<dbReference type="SUPFAM" id="SSF81296">
    <property type="entry name" value="E set domains"/>
    <property type="match status" value="1"/>
</dbReference>
<feature type="domain" description="Alpha-macroglobulin receptor-binding" evidence="12">
    <location>
        <begin position="1354"/>
        <end position="1441"/>
    </location>
</feature>
<dbReference type="GO" id="GO:0005615">
    <property type="term" value="C:extracellular space"/>
    <property type="evidence" value="ECO:0007669"/>
    <property type="project" value="InterPro"/>
</dbReference>
<dbReference type="InterPro" id="IPR002890">
    <property type="entry name" value="MG2"/>
</dbReference>
<dbReference type="Pfam" id="PF07677">
    <property type="entry name" value="A2M_recep"/>
    <property type="match status" value="1"/>
</dbReference>
<keyword evidence="5 9" id="KW-0732">Signal</keyword>
<comment type="caution">
    <text evidence="13">The sequence shown here is derived from an EMBL/GenBank/DDBJ whole genome shotgun (WGS) entry which is preliminary data.</text>
</comment>
<evidence type="ECO:0000259" key="10">
    <source>
        <dbReference type="SMART" id="SM01359"/>
    </source>
</evidence>
<protein>
    <recommendedName>
        <fullName evidence="15">Ovostatin</fullName>
    </recommendedName>
</protein>
<dbReference type="Pfam" id="PF17789">
    <property type="entry name" value="MG4"/>
    <property type="match status" value="1"/>
</dbReference>
<dbReference type="Pfam" id="PF01835">
    <property type="entry name" value="MG2"/>
    <property type="match status" value="1"/>
</dbReference>
<sequence length="1453" mass="162870">MWLRFLLGAFLLHVTAGQTPELQYVLMVPSVLQNDSPYQLCLQFLNLNESVSVSIVLEYNAVNTTIFDEIMKKKDAFQCNTITVPRATFSPLAFITFSAVGRTVRLLERRSVAIQNTDSIVFIQTDKPIYKPGQTVMFRVVALNTSFRPVQEMYPLITIQDPQGNRIFQWLDVTSQTAIVQLMFQLIKEPILGDYQITVEKRSGDKIRHTFTAKEYVLPKFELKINAPKTISVINPDFTVKVCGMYTYGQPVEGTIQLSVCRNFNLYGACKKDPICQAVTKQLNKDGCLSQVFSSKIFELSRSGYWMSLDVKATVTEKGTGVQISDSAYVPITQVLGSVRFENMDRYYKRGLPYFGQIKVVDKDDSPIKNEVVQLFLSEKNICNYTTDDNGTVQFKIDTSEMFNPEFSLKAVYKTSDVCHMEGWLVPFYTEAFFSIQRFYSWTNSFVRIEPVWKELNCGLNKLITVHYILNKKQYRGATSVNFFYLGMARGKIILHGKKEVNVGDAALKGAFSISLTINEKLAPVLQLLVYTLHPAREIVADSARIQIEKCFENKVQLKFSQEEAVPASNVSLLIKAAANSHCALRAVDQSVLLLKPEQQLSAETVYSLLPLQDLFGYYFKNLNLEDDRKDPCIPTDNIFHNGLYYTPVTSNLGPDVYMFFKEMGMKVFTNSRLRQPVVCESERYRPEFLSRPGVADFSTVHMAGMSGVNAREAKVIETVRKFFPDTWIWDLVPVGSTGKANLTFTVPDTITEWKASMFCVAEEAGFGISVPASLTAFQMFFVEMTLPYSIIRGEDFLLRANVFNYMGTCNQVKVFLANSEDYLVQLLSPSDADGCVCSNEQKTYVWKIISKNIGEVTFNITAEILDGGSCQGKSAGDLVIRWKDTLIRTLLVEPEGIEKEVTQSSLICTKDGAASRSMSLKLPTNVVEGSDRAFFSVIGDILGTAMQNLHQLLQMPFGCGEQNMVLFAPNIYILDYLNKTRQLSEETKSKAIGYLVSGYQKQMSYKHPDGSYSIFGSRDEEGNTWLTAFVYKCLAQGNRYIYIDSNVQEQTLVWLSGKQKPDGCFQSVGKLFNNALKGGVDDELSLSAYITIALVEAGLPTSHTVVRNGLFCLEAASEKGISKVYVQALLAYAFCLIGNQAKCNFFLKELDKSAKEVGGTIHWEREEKPLTESFPSFSARAPSAEVEMTAYVLLALLNKPNRTLGDLTRASQIVQWVVRQQNPYGGFSSTQDTVIALQALADYGAASYSEVGRNTVSISSSKPFKKVFIVNNRNRLLLQQAPLPDVPGNYSLEVNGSGCVFVQTTLRYNIPLPQKASGFTLSVKVENASCANPLGLKFDIIISTSYTGKRNVSNMAIVDVQMLSGFVPVKSSWQKLLDDNTVMQVETKQNHILFYIDSVSRVKTRISFTVEQELSVFNLKPVPVLIYDYYEPDENAIAKYKMPCNETISESS</sequence>
<keyword evidence="8" id="KW-0325">Glycoprotein</keyword>
<dbReference type="SMART" id="SM01361">
    <property type="entry name" value="A2M_recep"/>
    <property type="match status" value="1"/>
</dbReference>
<evidence type="ECO:0000259" key="12">
    <source>
        <dbReference type="SMART" id="SM01361"/>
    </source>
</evidence>
<dbReference type="InterPro" id="IPR047565">
    <property type="entry name" value="Alpha-macroglob_thiol-ester_cl"/>
</dbReference>
<dbReference type="Gene3D" id="2.60.40.1940">
    <property type="match status" value="1"/>
</dbReference>
<keyword evidence="3" id="KW-0964">Secreted</keyword>
<dbReference type="Gene3D" id="1.50.10.20">
    <property type="match status" value="1"/>
</dbReference>
<dbReference type="SUPFAM" id="SSF49410">
    <property type="entry name" value="Alpha-macroglobulin receptor domain"/>
    <property type="match status" value="1"/>
</dbReference>
<dbReference type="Pfam" id="PF07678">
    <property type="entry name" value="TED_complement"/>
    <property type="match status" value="1"/>
</dbReference>
<dbReference type="SMART" id="SM01419">
    <property type="entry name" value="Thiol-ester_cl"/>
    <property type="match status" value="1"/>
</dbReference>
<dbReference type="PANTHER" id="PTHR11412:SF170">
    <property type="entry name" value="OVOSTATIN"/>
    <property type="match status" value="1"/>
</dbReference>
<dbReference type="PROSITE" id="PS00477">
    <property type="entry name" value="ALPHA_2_MACROGLOBULIN"/>
    <property type="match status" value="1"/>
</dbReference>
<evidence type="ECO:0000256" key="5">
    <source>
        <dbReference type="ARBA" id="ARBA00022729"/>
    </source>
</evidence>
<evidence type="ECO:0000256" key="3">
    <source>
        <dbReference type="ARBA" id="ARBA00022525"/>
    </source>
</evidence>
<dbReference type="FunFam" id="1.50.10.20:FF:000001">
    <property type="entry name" value="CD109 isoform 1"/>
    <property type="match status" value="1"/>
</dbReference>
<dbReference type="Pfam" id="PF17791">
    <property type="entry name" value="MG3"/>
    <property type="match status" value="1"/>
</dbReference>
<dbReference type="Pfam" id="PF00207">
    <property type="entry name" value="A2M"/>
    <property type="match status" value="1"/>
</dbReference>
<proteinExistence type="inferred from homology"/>
<dbReference type="Gene3D" id="2.60.120.1540">
    <property type="match status" value="1"/>
</dbReference>
<dbReference type="EMBL" id="AKHW03003163">
    <property type="protein sequence ID" value="KYO35578.1"/>
    <property type="molecule type" value="Genomic_DNA"/>
</dbReference>
<evidence type="ECO:0000313" key="14">
    <source>
        <dbReference type="Proteomes" id="UP000050525"/>
    </source>
</evidence>
<dbReference type="STRING" id="8496.A0A151NFL2"/>
<dbReference type="Pfam" id="PF07703">
    <property type="entry name" value="A2M_BRD"/>
    <property type="match status" value="1"/>
</dbReference>
<dbReference type="InterPro" id="IPR011625">
    <property type="entry name" value="A2M_N_BRD"/>
</dbReference>
<dbReference type="PANTHER" id="PTHR11412">
    <property type="entry name" value="MACROGLOBULIN / COMPLEMENT"/>
    <property type="match status" value="1"/>
</dbReference>
<dbReference type="SMART" id="SM01360">
    <property type="entry name" value="A2M"/>
    <property type="match status" value="1"/>
</dbReference>
<evidence type="ECO:0000256" key="8">
    <source>
        <dbReference type="ARBA" id="ARBA00023180"/>
    </source>
</evidence>
<keyword evidence="7" id="KW-1015">Disulfide bond</keyword>
<keyword evidence="6" id="KW-0722">Serine protease inhibitor</keyword>
<dbReference type="InterPro" id="IPR040839">
    <property type="entry name" value="MG4"/>
</dbReference>
<dbReference type="PhylomeDB" id="A0A151NFL2"/>
<dbReference type="InterPro" id="IPR013783">
    <property type="entry name" value="Ig-like_fold"/>
</dbReference>
<dbReference type="Gene3D" id="2.60.40.1930">
    <property type="match status" value="2"/>
</dbReference>
<evidence type="ECO:0008006" key="15">
    <source>
        <dbReference type="Google" id="ProtNLM"/>
    </source>
</evidence>
<comment type="similarity">
    <text evidence="2">Belongs to the protease inhibitor I39 (alpha-2-macroglobulin) family.</text>
</comment>
<dbReference type="InterPro" id="IPR050473">
    <property type="entry name" value="A2M/Complement_sys"/>
</dbReference>
<dbReference type="SUPFAM" id="SSF48239">
    <property type="entry name" value="Terpenoid cyclases/Protein prenyltransferases"/>
    <property type="match status" value="1"/>
</dbReference>
<accession>A0A151NFL2</accession>
<evidence type="ECO:0000313" key="13">
    <source>
        <dbReference type="EMBL" id="KYO35578.1"/>
    </source>
</evidence>
<evidence type="ECO:0000256" key="7">
    <source>
        <dbReference type="ARBA" id="ARBA00023157"/>
    </source>
</evidence>
<organism evidence="13 14">
    <name type="scientific">Alligator mississippiensis</name>
    <name type="common">American alligator</name>
    <dbReference type="NCBI Taxonomy" id="8496"/>
    <lineage>
        <taxon>Eukaryota</taxon>
        <taxon>Metazoa</taxon>
        <taxon>Chordata</taxon>
        <taxon>Craniata</taxon>
        <taxon>Vertebrata</taxon>
        <taxon>Euteleostomi</taxon>
        <taxon>Archelosauria</taxon>
        <taxon>Archosauria</taxon>
        <taxon>Crocodylia</taxon>
        <taxon>Alligatoridae</taxon>
        <taxon>Alligatorinae</taxon>
        <taxon>Alligator</taxon>
    </lineage>
</organism>
<feature type="domain" description="Alpha-2-macroglobulin" evidence="11">
    <location>
        <begin position="727"/>
        <end position="817"/>
    </location>
</feature>
<dbReference type="InterPro" id="IPR036595">
    <property type="entry name" value="A-macroglobulin_rcpt-bd_sf"/>
</dbReference>
<dbReference type="InterPro" id="IPR009048">
    <property type="entry name" value="A-macroglobulin_rcpt-bd"/>
</dbReference>
<reference evidence="13 14" key="1">
    <citation type="journal article" date="2012" name="Genome Biol.">
        <title>Sequencing three crocodilian genomes to illuminate the evolution of archosaurs and amniotes.</title>
        <authorList>
            <person name="St John J.A."/>
            <person name="Braun E.L."/>
            <person name="Isberg S.R."/>
            <person name="Miles L.G."/>
            <person name="Chong A.Y."/>
            <person name="Gongora J."/>
            <person name="Dalzell P."/>
            <person name="Moran C."/>
            <person name="Bed'hom B."/>
            <person name="Abzhanov A."/>
            <person name="Burgess S.C."/>
            <person name="Cooksey A.M."/>
            <person name="Castoe T.A."/>
            <person name="Crawford N.G."/>
            <person name="Densmore L.D."/>
            <person name="Drew J.C."/>
            <person name="Edwards S.V."/>
            <person name="Faircloth B.C."/>
            <person name="Fujita M.K."/>
            <person name="Greenwold M.J."/>
            <person name="Hoffmann F.G."/>
            <person name="Howard J.M."/>
            <person name="Iguchi T."/>
            <person name="Janes D.E."/>
            <person name="Khan S.Y."/>
            <person name="Kohno S."/>
            <person name="de Koning A.J."/>
            <person name="Lance S.L."/>
            <person name="McCarthy F.M."/>
            <person name="McCormack J.E."/>
            <person name="Merchant M.E."/>
            <person name="Peterson D.G."/>
            <person name="Pollock D.D."/>
            <person name="Pourmand N."/>
            <person name="Raney B.J."/>
            <person name="Roessler K.A."/>
            <person name="Sanford J.R."/>
            <person name="Sawyer R.H."/>
            <person name="Schmidt C.J."/>
            <person name="Triplett E.W."/>
            <person name="Tuberville T.D."/>
            <person name="Venegas-Anaya M."/>
            <person name="Howard J.T."/>
            <person name="Jarvis E.D."/>
            <person name="Guillette L.J.Jr."/>
            <person name="Glenn T.C."/>
            <person name="Green R.E."/>
            <person name="Ray D.A."/>
        </authorList>
    </citation>
    <scope>NUCLEOTIDE SEQUENCE [LARGE SCALE GENOMIC DNA]</scope>
    <source>
        <strain evidence="13">KSC_2009_1</strain>
    </source>
</reference>
<dbReference type="InterPro" id="IPR019742">
    <property type="entry name" value="MacrogloblnA2_CS"/>
</dbReference>
<dbReference type="OrthoDB" id="9998011at2759"/>
<dbReference type="Proteomes" id="UP000050525">
    <property type="component" value="Unassembled WGS sequence"/>
</dbReference>
<dbReference type="Gene3D" id="2.60.40.690">
    <property type="entry name" value="Alpha-macroglobulin, receptor-binding domain"/>
    <property type="match status" value="1"/>
</dbReference>
<feature type="chain" id="PRO_5007586022" description="Ovostatin" evidence="9">
    <location>
        <begin position="18"/>
        <end position="1453"/>
    </location>
</feature>
<evidence type="ECO:0000256" key="1">
    <source>
        <dbReference type="ARBA" id="ARBA00004613"/>
    </source>
</evidence>
<dbReference type="Gene3D" id="2.20.130.20">
    <property type="match status" value="2"/>
</dbReference>
<gene>
    <name evidence="13" type="ORF">Y1Q_0018185</name>
</gene>